<name>A0A1G2PFV5_9BACT</name>
<reference evidence="1 2" key="1">
    <citation type="journal article" date="2016" name="Nat. Commun.">
        <title>Thousands of microbial genomes shed light on interconnected biogeochemical processes in an aquifer system.</title>
        <authorList>
            <person name="Anantharaman K."/>
            <person name="Brown C.T."/>
            <person name="Hug L.A."/>
            <person name="Sharon I."/>
            <person name="Castelle C.J."/>
            <person name="Probst A.J."/>
            <person name="Thomas B.C."/>
            <person name="Singh A."/>
            <person name="Wilkins M.J."/>
            <person name="Karaoz U."/>
            <person name="Brodie E.L."/>
            <person name="Williams K.H."/>
            <person name="Hubbard S.S."/>
            <person name="Banfield J.F."/>
        </authorList>
    </citation>
    <scope>NUCLEOTIDE SEQUENCE [LARGE SCALE GENOMIC DNA]</scope>
</reference>
<sequence>MDIMNSILRSKQTVFTFKEVNLLTDGQTSPALMYRRISYYIKKGALISLRRGVYAKDKNYDKFELGNKIFIPSYISFETVLAKAGVVFQFYGQIFIATYLTREIKIGDQLYSYKKIKNQVLERTDHPTGIEHRGTYSIATPERAFLDVVYLSKDYHFDNLSALNWEKVFEILPIYENKQMEERVKKYYEYYRENR</sequence>
<accession>A0A1G2PFV5</accession>
<evidence type="ECO:0000313" key="2">
    <source>
        <dbReference type="Proteomes" id="UP000176965"/>
    </source>
</evidence>
<dbReference type="Proteomes" id="UP000176965">
    <property type="component" value="Unassembled WGS sequence"/>
</dbReference>
<evidence type="ECO:0000313" key="1">
    <source>
        <dbReference type="EMBL" id="OHA47225.1"/>
    </source>
</evidence>
<dbReference type="EMBL" id="MHSQ01000020">
    <property type="protein sequence ID" value="OHA47225.1"/>
    <property type="molecule type" value="Genomic_DNA"/>
</dbReference>
<organism evidence="1 2">
    <name type="scientific">Candidatus Taylorbacteria bacterium RIFOXYD2_FULL_36_9</name>
    <dbReference type="NCBI Taxonomy" id="1802338"/>
    <lineage>
        <taxon>Bacteria</taxon>
        <taxon>Candidatus Tayloriibacteriota</taxon>
    </lineage>
</organism>
<comment type="caution">
    <text evidence="1">The sequence shown here is derived from an EMBL/GenBank/DDBJ whole genome shotgun (WGS) entry which is preliminary data.</text>
</comment>
<dbReference type="STRING" id="1802338.A2541_01765"/>
<protein>
    <recommendedName>
        <fullName evidence="3">Transcriptional regulator, AbiEi antitoxin, Type IV TA system</fullName>
    </recommendedName>
</protein>
<dbReference type="AlphaFoldDB" id="A0A1G2PFV5"/>
<evidence type="ECO:0008006" key="3">
    <source>
        <dbReference type="Google" id="ProtNLM"/>
    </source>
</evidence>
<gene>
    <name evidence="1" type="ORF">A2541_01765</name>
</gene>
<proteinExistence type="predicted"/>